<sequence length="179" mass="20681">MTATSPDTSNPVYFWKPEGETGFLGQWWPSSFKWETDGETYNYANAEQYMMHRKALLFAGPTNEITQQLATGWQTHPREIRNLGRKIPNFSDEIWEENRFAIVVEGSYLKFSQNEELKQMLLATGERELVEASPMDRIWGVGFGARNAGSNRHKWGLNLLGKALMETRKRLVNEGRNYD</sequence>
<protein>
    <recommendedName>
        <fullName evidence="1">NADAR domain-containing protein</fullName>
    </recommendedName>
</protein>
<proteinExistence type="predicted"/>
<reference evidence="2" key="1">
    <citation type="submission" date="2022-12" db="EMBL/GenBank/DDBJ databases">
        <authorList>
            <person name="Petersen C."/>
        </authorList>
    </citation>
    <scope>NUCLEOTIDE SEQUENCE</scope>
    <source>
        <strain evidence="2">IBT 29677</strain>
    </source>
</reference>
<dbReference type="AlphaFoldDB" id="A0A9W9VPS0"/>
<evidence type="ECO:0000313" key="3">
    <source>
        <dbReference type="Proteomes" id="UP001147747"/>
    </source>
</evidence>
<organism evidence="2 3">
    <name type="scientific">Penicillium cosmopolitanum</name>
    <dbReference type="NCBI Taxonomy" id="1131564"/>
    <lineage>
        <taxon>Eukaryota</taxon>
        <taxon>Fungi</taxon>
        <taxon>Dikarya</taxon>
        <taxon>Ascomycota</taxon>
        <taxon>Pezizomycotina</taxon>
        <taxon>Eurotiomycetes</taxon>
        <taxon>Eurotiomycetidae</taxon>
        <taxon>Eurotiales</taxon>
        <taxon>Aspergillaceae</taxon>
        <taxon>Penicillium</taxon>
    </lineage>
</organism>
<comment type="caution">
    <text evidence="2">The sequence shown here is derived from an EMBL/GenBank/DDBJ whole genome shotgun (WGS) entry which is preliminary data.</text>
</comment>
<reference evidence="2" key="2">
    <citation type="journal article" date="2023" name="IMA Fungus">
        <title>Comparative genomic study of the Penicillium genus elucidates a diverse pangenome and 15 lateral gene transfer events.</title>
        <authorList>
            <person name="Petersen C."/>
            <person name="Sorensen T."/>
            <person name="Nielsen M.R."/>
            <person name="Sondergaard T.E."/>
            <person name="Sorensen J.L."/>
            <person name="Fitzpatrick D.A."/>
            <person name="Frisvad J.C."/>
            <person name="Nielsen K.L."/>
        </authorList>
    </citation>
    <scope>NUCLEOTIDE SEQUENCE</scope>
    <source>
        <strain evidence="2">IBT 29677</strain>
    </source>
</reference>
<accession>A0A9W9VPS0</accession>
<dbReference type="SUPFAM" id="SSF143990">
    <property type="entry name" value="YbiA-like"/>
    <property type="match status" value="1"/>
</dbReference>
<dbReference type="CDD" id="cd15457">
    <property type="entry name" value="NADAR"/>
    <property type="match status" value="1"/>
</dbReference>
<evidence type="ECO:0000313" key="2">
    <source>
        <dbReference type="EMBL" id="KAJ5387091.1"/>
    </source>
</evidence>
<dbReference type="Proteomes" id="UP001147747">
    <property type="component" value="Unassembled WGS sequence"/>
</dbReference>
<evidence type="ECO:0000259" key="1">
    <source>
        <dbReference type="Pfam" id="PF08719"/>
    </source>
</evidence>
<name>A0A9W9VPS0_9EURO</name>
<dbReference type="Pfam" id="PF08719">
    <property type="entry name" value="NADAR"/>
    <property type="match status" value="1"/>
</dbReference>
<dbReference type="EMBL" id="JAPZBU010000009">
    <property type="protein sequence ID" value="KAJ5387091.1"/>
    <property type="molecule type" value="Genomic_DNA"/>
</dbReference>
<dbReference type="RefSeq" id="XP_056484889.1">
    <property type="nucleotide sequence ID" value="XM_056634269.1"/>
</dbReference>
<feature type="domain" description="NADAR" evidence="1">
    <location>
        <begin position="13"/>
        <end position="171"/>
    </location>
</feature>
<dbReference type="NCBIfam" id="TIGR02464">
    <property type="entry name" value="ribofla_fusion"/>
    <property type="match status" value="1"/>
</dbReference>
<dbReference type="InterPro" id="IPR037238">
    <property type="entry name" value="YbiA-like_sf"/>
</dbReference>
<dbReference type="InterPro" id="IPR012816">
    <property type="entry name" value="NADAR"/>
</dbReference>
<dbReference type="OrthoDB" id="206452at2759"/>
<keyword evidence="3" id="KW-1185">Reference proteome</keyword>
<dbReference type="Gene3D" id="1.10.357.40">
    <property type="entry name" value="YbiA-like"/>
    <property type="match status" value="1"/>
</dbReference>
<gene>
    <name evidence="2" type="ORF">N7509_009632</name>
</gene>
<dbReference type="GeneID" id="81373249"/>